<evidence type="ECO:0000313" key="5">
    <source>
        <dbReference type="Proteomes" id="UP000887568"/>
    </source>
</evidence>
<dbReference type="GeneID" id="119726627"/>
<evidence type="ECO:0000313" key="4">
    <source>
        <dbReference type="EnsemblMetazoa" id="XP_038054309.1"/>
    </source>
</evidence>
<dbReference type="Proteomes" id="UP000887568">
    <property type="component" value="Unplaced"/>
</dbReference>
<dbReference type="Pfam" id="PF24681">
    <property type="entry name" value="Kelch_KLHDC2_KLHL20_DRC7"/>
    <property type="match status" value="2"/>
</dbReference>
<evidence type="ECO:0000256" key="1">
    <source>
        <dbReference type="ARBA" id="ARBA00022441"/>
    </source>
</evidence>
<feature type="region of interest" description="Disordered" evidence="3">
    <location>
        <begin position="1"/>
        <end position="56"/>
    </location>
</feature>
<feature type="compositionally biased region" description="Basic and acidic residues" evidence="3">
    <location>
        <begin position="14"/>
        <end position="27"/>
    </location>
</feature>
<dbReference type="InterPro" id="IPR015915">
    <property type="entry name" value="Kelch-typ_b-propeller"/>
</dbReference>
<evidence type="ECO:0008006" key="6">
    <source>
        <dbReference type="Google" id="ProtNLM"/>
    </source>
</evidence>
<keyword evidence="1" id="KW-0880">Kelch repeat</keyword>
<dbReference type="RefSeq" id="XP_038054309.1">
    <property type="nucleotide sequence ID" value="XM_038198381.1"/>
</dbReference>
<protein>
    <recommendedName>
        <fullName evidence="6">Kelch domain-containing protein 10</fullName>
    </recommendedName>
</protein>
<dbReference type="SUPFAM" id="SSF50965">
    <property type="entry name" value="Galactose oxidase, central domain"/>
    <property type="match status" value="1"/>
</dbReference>
<dbReference type="Gene3D" id="2.120.10.80">
    <property type="entry name" value="Kelch-type beta propeller"/>
    <property type="match status" value="2"/>
</dbReference>
<dbReference type="OrthoDB" id="7676067at2759"/>
<dbReference type="EnsemblMetazoa" id="XM_038198381.1">
    <property type="protein sequence ID" value="XP_038054309.1"/>
    <property type="gene ID" value="LOC119726627"/>
</dbReference>
<dbReference type="AlphaFoldDB" id="A0A913ZSC8"/>
<keyword evidence="5" id="KW-1185">Reference proteome</keyword>
<evidence type="ECO:0000256" key="2">
    <source>
        <dbReference type="ARBA" id="ARBA00022737"/>
    </source>
</evidence>
<accession>A0A913ZSC8</accession>
<evidence type="ECO:0000256" key="3">
    <source>
        <dbReference type="SAM" id="MobiDB-lite"/>
    </source>
</evidence>
<dbReference type="OMA" id="IHKHYLY"/>
<sequence length="425" mass="48459">MAAESTNLTTMFQRKPDQDPIPEREGVKSGTCVTITPRKNPKTDPRKPNRPCARSGHAAVADGNNLYIFGGYNPDLETLQDYFGRNEELLLFPLFQEIWRYNFDTSMWKRMPTRGRMPMQLASMSMLLFSDHILIYGGTGFPFGPTTSNDIWYLNLKNKKWKALKASDGNTTQPVPGYGQAIVIIDKHLYVYGGTTGWEYTSDVHRCDLTSGEWDRLFSLEELFTAKVRRNQTEPMPHIPKPRYRHEILTDRKRLYVIGGGTSTEAYPLDKIHAFNLETKEWELMVSLEDPQHGYPENRRCHGCAQLGNEGYVTGGYSGKDIFDDIWRLELATLQWTRLEARLPQPVYFHSSAITPTGCLYCHGGVISPSGDERSDSLTRIWLKTPSLLTICWERILSLIPDLHATPECELLELGIPKHLLDRVA</sequence>
<dbReference type="SUPFAM" id="SSF117281">
    <property type="entry name" value="Kelch motif"/>
    <property type="match status" value="1"/>
</dbReference>
<dbReference type="GO" id="GO:0032874">
    <property type="term" value="P:positive regulation of stress-activated MAPK cascade"/>
    <property type="evidence" value="ECO:0007669"/>
    <property type="project" value="TreeGrafter"/>
</dbReference>
<proteinExistence type="predicted"/>
<dbReference type="PANTHER" id="PTHR46428:SF1">
    <property type="entry name" value="KELCH DOMAIN-CONTAINING PROTEIN 10"/>
    <property type="match status" value="1"/>
</dbReference>
<name>A0A913ZSC8_PATMI</name>
<keyword evidence="2" id="KW-0677">Repeat</keyword>
<dbReference type="InterPro" id="IPR011043">
    <property type="entry name" value="Gal_Oxase/kelch_b-propeller"/>
</dbReference>
<dbReference type="InterPro" id="IPR052125">
    <property type="entry name" value="KLHDC10"/>
</dbReference>
<feature type="compositionally biased region" description="Polar residues" evidence="3">
    <location>
        <begin position="1"/>
        <end position="12"/>
    </location>
</feature>
<dbReference type="CTD" id="23008"/>
<dbReference type="PANTHER" id="PTHR46428">
    <property type="entry name" value="KELCH DOMAIN-CONTAINING PROTEIN 10"/>
    <property type="match status" value="1"/>
</dbReference>
<organism evidence="4 5">
    <name type="scientific">Patiria miniata</name>
    <name type="common">Bat star</name>
    <name type="synonym">Asterina miniata</name>
    <dbReference type="NCBI Taxonomy" id="46514"/>
    <lineage>
        <taxon>Eukaryota</taxon>
        <taxon>Metazoa</taxon>
        <taxon>Echinodermata</taxon>
        <taxon>Eleutherozoa</taxon>
        <taxon>Asterozoa</taxon>
        <taxon>Asteroidea</taxon>
        <taxon>Valvatacea</taxon>
        <taxon>Valvatida</taxon>
        <taxon>Asterinidae</taxon>
        <taxon>Patiria</taxon>
    </lineage>
</organism>
<reference evidence="4" key="1">
    <citation type="submission" date="2022-11" db="UniProtKB">
        <authorList>
            <consortium name="EnsemblMetazoa"/>
        </authorList>
    </citation>
    <scope>IDENTIFICATION</scope>
</reference>